<dbReference type="EMBL" id="FXYE01000001">
    <property type="protein sequence ID" value="SMX34742.1"/>
    <property type="molecule type" value="Genomic_DNA"/>
</dbReference>
<reference evidence="2" key="1">
    <citation type="submission" date="2017-05" db="EMBL/GenBank/DDBJ databases">
        <authorList>
            <person name="Rodrigo-Torres L."/>
            <person name="Arahal R. D."/>
            <person name="Lucena T."/>
        </authorList>
    </citation>
    <scope>NUCLEOTIDE SEQUENCE [LARGE SCALE GENOMIC DNA]</scope>
    <source>
        <strain evidence="2">CECT 8621</strain>
    </source>
</reference>
<sequence>MGHENMNIAMTQPGTDTLPQPVFIIALPKSYTSVLSGMLGQHPSLLSVPELNLFVGDTVMDWANQPASFIFCDGLLRTTAQLLFGAQTAMTVSQSLEWLQERADWKVKDVFDVLREHAAPSIVIDQSPIYTQRPDFTQRVLQAYPNARFIHLTRNPTAWVASMAKWGPQGEEILRMYTQAEVGLDQVPSPIELWHAVHTGVEAFLDPLDDKQVLRVMGEDVVTQPKEILRTICEWLDLPSEDGVISEMLHPERSIFAGWGPPGARGGNNPDYLTAPQLRTRNDRDKLLKIDRSAMPVSDAISEYAEKIGYS</sequence>
<evidence type="ECO:0000313" key="2">
    <source>
        <dbReference type="Proteomes" id="UP000202922"/>
    </source>
</evidence>
<dbReference type="Proteomes" id="UP000202922">
    <property type="component" value="Unassembled WGS sequence"/>
</dbReference>
<keyword evidence="2" id="KW-1185">Reference proteome</keyword>
<protein>
    <submittedName>
        <fullName evidence="1">Sulfotransferase domain protein</fullName>
    </submittedName>
</protein>
<name>A0A238JY23_9RHOB</name>
<evidence type="ECO:0000313" key="1">
    <source>
        <dbReference type="EMBL" id="SMX34742.1"/>
    </source>
</evidence>
<gene>
    <name evidence="1" type="ORF">COL8621_01466</name>
</gene>
<accession>A0A238JY23</accession>
<dbReference type="InterPro" id="IPR027417">
    <property type="entry name" value="P-loop_NTPase"/>
</dbReference>
<dbReference type="Gene3D" id="3.40.50.300">
    <property type="entry name" value="P-loop containing nucleotide triphosphate hydrolases"/>
    <property type="match status" value="1"/>
</dbReference>
<dbReference type="SUPFAM" id="SSF52540">
    <property type="entry name" value="P-loop containing nucleoside triphosphate hydrolases"/>
    <property type="match status" value="1"/>
</dbReference>
<dbReference type="GO" id="GO:0016740">
    <property type="term" value="F:transferase activity"/>
    <property type="evidence" value="ECO:0007669"/>
    <property type="project" value="UniProtKB-KW"/>
</dbReference>
<proteinExistence type="predicted"/>
<dbReference type="OrthoDB" id="1441538at2"/>
<keyword evidence="1" id="KW-0808">Transferase</keyword>
<organism evidence="1 2">
    <name type="scientific">Actibacterium lipolyticum</name>
    <dbReference type="NCBI Taxonomy" id="1524263"/>
    <lineage>
        <taxon>Bacteria</taxon>
        <taxon>Pseudomonadati</taxon>
        <taxon>Pseudomonadota</taxon>
        <taxon>Alphaproteobacteria</taxon>
        <taxon>Rhodobacterales</taxon>
        <taxon>Roseobacteraceae</taxon>
        <taxon>Actibacterium</taxon>
    </lineage>
</organism>
<dbReference type="AlphaFoldDB" id="A0A238JY23"/>
<dbReference type="Pfam" id="PF13469">
    <property type="entry name" value="Sulfotransfer_3"/>
    <property type="match status" value="1"/>
</dbReference>